<evidence type="ECO:0000256" key="1">
    <source>
        <dbReference type="SAM" id="SignalP"/>
    </source>
</evidence>
<organism evidence="2 3">
    <name type="scientific">Heterodera trifolii</name>
    <dbReference type="NCBI Taxonomy" id="157864"/>
    <lineage>
        <taxon>Eukaryota</taxon>
        <taxon>Metazoa</taxon>
        <taxon>Ecdysozoa</taxon>
        <taxon>Nematoda</taxon>
        <taxon>Chromadorea</taxon>
        <taxon>Rhabditida</taxon>
        <taxon>Tylenchina</taxon>
        <taxon>Tylenchomorpha</taxon>
        <taxon>Tylenchoidea</taxon>
        <taxon>Heteroderidae</taxon>
        <taxon>Heteroderinae</taxon>
        <taxon>Heterodera</taxon>
    </lineage>
</organism>
<dbReference type="EMBL" id="JBICBT010000172">
    <property type="protein sequence ID" value="KAL3121924.1"/>
    <property type="molecule type" value="Genomic_DNA"/>
</dbReference>
<evidence type="ECO:0000313" key="3">
    <source>
        <dbReference type="Proteomes" id="UP001620626"/>
    </source>
</evidence>
<sequence length="76" mass="8417">MIRLCLFLIGCTASVVYSATDSASSADADKNSSSKDFQGQKLSWRGKYRKLCNTFKDDDGLEVKIIRPIAQGKVRL</sequence>
<feature type="signal peptide" evidence="1">
    <location>
        <begin position="1"/>
        <end position="18"/>
    </location>
</feature>
<proteinExistence type="predicted"/>
<dbReference type="AlphaFoldDB" id="A0ABD2M383"/>
<dbReference type="Proteomes" id="UP001620626">
    <property type="component" value="Unassembled WGS sequence"/>
</dbReference>
<protein>
    <submittedName>
        <fullName evidence="2">Uncharacterized protein</fullName>
    </submittedName>
</protein>
<evidence type="ECO:0000313" key="2">
    <source>
        <dbReference type="EMBL" id="KAL3121924.1"/>
    </source>
</evidence>
<name>A0ABD2M383_9BILA</name>
<keyword evidence="3" id="KW-1185">Reference proteome</keyword>
<feature type="chain" id="PRO_5044794123" evidence="1">
    <location>
        <begin position="19"/>
        <end position="76"/>
    </location>
</feature>
<gene>
    <name evidence="2" type="ORF">niasHT_002670</name>
</gene>
<comment type="caution">
    <text evidence="2">The sequence shown here is derived from an EMBL/GenBank/DDBJ whole genome shotgun (WGS) entry which is preliminary data.</text>
</comment>
<keyword evidence="1" id="KW-0732">Signal</keyword>
<reference evidence="2 3" key="1">
    <citation type="submission" date="2024-10" db="EMBL/GenBank/DDBJ databases">
        <authorList>
            <person name="Kim D."/>
        </authorList>
    </citation>
    <scope>NUCLEOTIDE SEQUENCE [LARGE SCALE GENOMIC DNA]</scope>
    <source>
        <strain evidence="2">BH-2024</strain>
    </source>
</reference>
<accession>A0ABD2M383</accession>